<accession>A0A563DV86</accession>
<dbReference type="InterPro" id="IPR025424">
    <property type="entry name" value="YrhK_domain"/>
</dbReference>
<organism evidence="3 4">
    <name type="scientific">Leekyejoonella antrihumi</name>
    <dbReference type="NCBI Taxonomy" id="1660198"/>
    <lineage>
        <taxon>Bacteria</taxon>
        <taxon>Bacillati</taxon>
        <taxon>Actinomycetota</taxon>
        <taxon>Actinomycetes</taxon>
        <taxon>Micrococcales</taxon>
        <taxon>Dermacoccaceae</taxon>
        <taxon>Leekyejoonella</taxon>
    </lineage>
</organism>
<dbReference type="Proteomes" id="UP000320244">
    <property type="component" value="Unassembled WGS sequence"/>
</dbReference>
<feature type="transmembrane region" description="Helical" evidence="1">
    <location>
        <begin position="29"/>
        <end position="48"/>
    </location>
</feature>
<keyword evidence="1" id="KW-1133">Transmembrane helix</keyword>
<dbReference type="AlphaFoldDB" id="A0A563DV86"/>
<dbReference type="OrthoDB" id="5519470at2"/>
<reference evidence="3 4" key="2">
    <citation type="submission" date="2019-08" db="EMBL/GenBank/DDBJ databases">
        <title>Jejuicoccus antrihumi gen. nov., sp. nov., a new member of the family Dermacoccaceae isolated from a cave.</title>
        <authorList>
            <person name="Schumann P."/>
            <person name="Kim I.S."/>
        </authorList>
    </citation>
    <scope>NUCLEOTIDE SEQUENCE [LARGE SCALE GENOMIC DNA]</scope>
    <source>
        <strain evidence="3 4">C5-26</strain>
    </source>
</reference>
<name>A0A563DV86_9MICO</name>
<keyword evidence="4" id="KW-1185">Reference proteome</keyword>
<gene>
    <name evidence="3" type="ORF">FGL98_19830</name>
</gene>
<reference evidence="3 4" key="1">
    <citation type="submission" date="2019-05" db="EMBL/GenBank/DDBJ databases">
        <authorList>
            <person name="Lee S.D."/>
        </authorList>
    </citation>
    <scope>NUCLEOTIDE SEQUENCE [LARGE SCALE GENOMIC DNA]</scope>
    <source>
        <strain evidence="3 4">C5-26</strain>
    </source>
</reference>
<protein>
    <recommendedName>
        <fullName evidence="2">YrhK domain-containing protein</fullName>
    </recommendedName>
</protein>
<evidence type="ECO:0000256" key="1">
    <source>
        <dbReference type="SAM" id="Phobius"/>
    </source>
</evidence>
<evidence type="ECO:0000313" key="3">
    <source>
        <dbReference type="EMBL" id="TWP33832.1"/>
    </source>
</evidence>
<keyword evidence="1" id="KW-0812">Transmembrane</keyword>
<dbReference type="EMBL" id="VCQV01000035">
    <property type="protein sequence ID" value="TWP33832.1"/>
    <property type="molecule type" value="Genomic_DNA"/>
</dbReference>
<proteinExistence type="predicted"/>
<comment type="caution">
    <text evidence="3">The sequence shown here is derived from an EMBL/GenBank/DDBJ whole genome shotgun (WGS) entry which is preliminary data.</text>
</comment>
<sequence length="96" mass="10707">MSTADRTDLTFRIGHDELVIRQRYEALSIANDILVGTWFIVGSILFFSASTSTAAIWLFLAGSVEMIIRPIIRLARKVHVAKVRGDSKYASSAMDF</sequence>
<evidence type="ECO:0000259" key="2">
    <source>
        <dbReference type="Pfam" id="PF14145"/>
    </source>
</evidence>
<dbReference type="RefSeq" id="WP_146319720.1">
    <property type="nucleotide sequence ID" value="NZ_VCQV01000035.1"/>
</dbReference>
<feature type="transmembrane region" description="Helical" evidence="1">
    <location>
        <begin position="54"/>
        <end position="72"/>
    </location>
</feature>
<evidence type="ECO:0000313" key="4">
    <source>
        <dbReference type="Proteomes" id="UP000320244"/>
    </source>
</evidence>
<keyword evidence="1" id="KW-0472">Membrane</keyword>
<feature type="domain" description="YrhK" evidence="2">
    <location>
        <begin position="22"/>
        <end position="77"/>
    </location>
</feature>
<dbReference type="Pfam" id="PF14145">
    <property type="entry name" value="YrhK"/>
    <property type="match status" value="1"/>
</dbReference>